<feature type="compositionally biased region" description="Basic and acidic residues" evidence="1">
    <location>
        <begin position="347"/>
        <end position="357"/>
    </location>
</feature>
<feature type="region of interest" description="Disordered" evidence="1">
    <location>
        <begin position="1"/>
        <end position="135"/>
    </location>
</feature>
<feature type="compositionally biased region" description="Low complexity" evidence="1">
    <location>
        <begin position="200"/>
        <end position="211"/>
    </location>
</feature>
<dbReference type="eggNOG" id="ENOG502S6IQ">
    <property type="taxonomic scope" value="Eukaryota"/>
</dbReference>
<feature type="compositionally biased region" description="Low complexity" evidence="1">
    <location>
        <begin position="323"/>
        <end position="334"/>
    </location>
</feature>
<feature type="region of interest" description="Disordered" evidence="1">
    <location>
        <begin position="277"/>
        <end position="388"/>
    </location>
</feature>
<feature type="compositionally biased region" description="Basic residues" evidence="1">
    <location>
        <begin position="19"/>
        <end position="36"/>
    </location>
</feature>
<evidence type="ECO:0000256" key="1">
    <source>
        <dbReference type="SAM" id="MobiDB-lite"/>
    </source>
</evidence>
<evidence type="ECO:0000313" key="3">
    <source>
        <dbReference type="Proteomes" id="UP000002499"/>
    </source>
</evidence>
<evidence type="ECO:0000313" key="2">
    <source>
        <dbReference type="EMBL" id="EFY86658.1"/>
    </source>
</evidence>
<keyword evidence="3" id="KW-1185">Reference proteome</keyword>
<proteinExistence type="predicted"/>
<dbReference type="HOGENOM" id="CLU_029955_1_0_1"/>
<sequence length="415" mass="45237">MASTQVHPGSFTHPGGKISKSRSRTVVKPILKKLHSHHSDRESLDLDRGWDDQPSPGLAAGPDFGTYDSDGSYSTPNGPGARSARDQQPHASTPPLSYANSRTSFENGVPTGYSPTITEDDADVDPYSSFHSASTAPRPALYQSAFYQHPNHRRPSMASQRTSSLSDGTQTTRIPATRSNSGTTRPLAPPSLNQSKSELDSSALSSLDVDSPLSSTAPLGTAGTMLSSVQTQASATSTSAAPLSPLRSSLDMGVFRLRSRSEVDTFTHQEHVREARRKFEAKERAKDEKYAKEQLRKRERAETKEAHKLEKSHPRLRKGSAGHGSVSSSTMSSGTDLRISSSGKRGAMLEDSREKVEFSSFGYNSTHGGQTAPSRADEVHFKSPKRTKTAKHKTMGVWTAFMLWLRTRLLKIGRR</sequence>
<feature type="region of interest" description="Disordered" evidence="1">
    <location>
        <begin position="151"/>
        <end position="211"/>
    </location>
</feature>
<feature type="compositionally biased region" description="Basic and acidic residues" evidence="1">
    <location>
        <begin position="37"/>
        <end position="51"/>
    </location>
</feature>
<feature type="compositionally biased region" description="Polar residues" evidence="1">
    <location>
        <begin position="361"/>
        <end position="373"/>
    </location>
</feature>
<dbReference type="InParanoid" id="E9EBK8"/>
<feature type="compositionally biased region" description="Polar residues" evidence="1">
    <location>
        <begin position="89"/>
        <end position="106"/>
    </location>
</feature>
<name>E9EBK8_METAQ</name>
<gene>
    <name evidence="2" type="ORF">MAC_07256</name>
</gene>
<dbReference type="OMA" id="MLWLRTR"/>
<dbReference type="OrthoDB" id="5377213at2759"/>
<feature type="compositionally biased region" description="Polar residues" evidence="1">
    <location>
        <begin position="157"/>
        <end position="184"/>
    </location>
</feature>
<feature type="compositionally biased region" description="Basic and acidic residues" evidence="1">
    <location>
        <begin position="277"/>
        <end position="313"/>
    </location>
</feature>
<organism evidence="3">
    <name type="scientific">Metarhizium acridum (strain CQMa 102)</name>
    <dbReference type="NCBI Taxonomy" id="655827"/>
    <lineage>
        <taxon>Eukaryota</taxon>
        <taxon>Fungi</taxon>
        <taxon>Dikarya</taxon>
        <taxon>Ascomycota</taxon>
        <taxon>Pezizomycotina</taxon>
        <taxon>Sordariomycetes</taxon>
        <taxon>Hypocreomycetidae</taxon>
        <taxon>Hypocreales</taxon>
        <taxon>Clavicipitaceae</taxon>
        <taxon>Metarhizium</taxon>
    </lineage>
</organism>
<protein>
    <submittedName>
        <fullName evidence="2">Uncharacterized protein</fullName>
    </submittedName>
</protein>
<dbReference type="Proteomes" id="UP000002499">
    <property type="component" value="Unassembled WGS sequence"/>
</dbReference>
<accession>E9EBK8</accession>
<dbReference type="EMBL" id="GL698541">
    <property type="protein sequence ID" value="EFY86658.1"/>
    <property type="molecule type" value="Genomic_DNA"/>
</dbReference>
<dbReference type="AlphaFoldDB" id="E9EBK8"/>
<reference evidence="2 3" key="1">
    <citation type="journal article" date="2011" name="PLoS Genet.">
        <title>Genome sequencing and comparative transcriptomics of the model entomopathogenic fungi Metarhizium anisopliae and M. acridum.</title>
        <authorList>
            <person name="Gao Q."/>
            <person name="Jin K."/>
            <person name="Ying S.H."/>
            <person name="Zhang Y."/>
            <person name="Xiao G."/>
            <person name="Shang Y."/>
            <person name="Duan Z."/>
            <person name="Hu X."/>
            <person name="Xie X.Q."/>
            <person name="Zhou G."/>
            <person name="Peng G."/>
            <person name="Luo Z."/>
            <person name="Huang W."/>
            <person name="Wang B."/>
            <person name="Fang W."/>
            <person name="Wang S."/>
            <person name="Zhong Y."/>
            <person name="Ma L.J."/>
            <person name="St Leger R.J."/>
            <person name="Zhao G.P."/>
            <person name="Pei Y."/>
            <person name="Feng M.G."/>
            <person name="Xia Y."/>
            <person name="Wang C."/>
        </authorList>
    </citation>
    <scope>NUCLEOTIDE SEQUENCE [LARGE SCALE GENOMIC DNA]</scope>
    <source>
        <strain evidence="2 3">CQMa 102</strain>
    </source>
</reference>